<dbReference type="Proteomes" id="UP000799778">
    <property type="component" value="Unassembled WGS sequence"/>
</dbReference>
<comment type="subcellular location">
    <subcellularLocation>
        <location evidence="1">Membrane</location>
    </subcellularLocation>
</comment>
<evidence type="ECO:0000256" key="2">
    <source>
        <dbReference type="ARBA" id="ARBA00009530"/>
    </source>
</evidence>
<dbReference type="InterPro" id="IPR000612">
    <property type="entry name" value="PMP3"/>
</dbReference>
<comment type="similarity">
    <text evidence="2">Belongs to the UPF0057 (PMP3) family.</text>
</comment>
<dbReference type="GO" id="GO:0016020">
    <property type="term" value="C:membrane"/>
    <property type="evidence" value="ECO:0007669"/>
    <property type="project" value="UniProtKB-SubCell"/>
</dbReference>
<dbReference type="OrthoDB" id="2802411at2759"/>
<name>A0A6A5X6H6_9PLEO</name>
<dbReference type="EMBL" id="ML978083">
    <property type="protein sequence ID" value="KAF2008522.1"/>
    <property type="molecule type" value="Genomic_DNA"/>
</dbReference>
<keyword evidence="5 6" id="KW-0472">Membrane</keyword>
<dbReference type="RefSeq" id="XP_033376861.1">
    <property type="nucleotide sequence ID" value="XM_033529713.1"/>
</dbReference>
<gene>
    <name evidence="7" type="ORF">BU24DRAFT_429352</name>
</gene>
<evidence type="ECO:0000256" key="3">
    <source>
        <dbReference type="ARBA" id="ARBA00022692"/>
    </source>
</evidence>
<reference evidence="7" key="1">
    <citation type="journal article" date="2020" name="Stud. Mycol.">
        <title>101 Dothideomycetes genomes: a test case for predicting lifestyles and emergence of pathogens.</title>
        <authorList>
            <person name="Haridas S."/>
            <person name="Albert R."/>
            <person name="Binder M."/>
            <person name="Bloem J."/>
            <person name="Labutti K."/>
            <person name="Salamov A."/>
            <person name="Andreopoulos B."/>
            <person name="Baker S."/>
            <person name="Barry K."/>
            <person name="Bills G."/>
            <person name="Bluhm B."/>
            <person name="Cannon C."/>
            <person name="Castanera R."/>
            <person name="Culley D."/>
            <person name="Daum C."/>
            <person name="Ezra D."/>
            <person name="Gonzalez J."/>
            <person name="Henrissat B."/>
            <person name="Kuo A."/>
            <person name="Liang C."/>
            <person name="Lipzen A."/>
            <person name="Lutzoni F."/>
            <person name="Magnuson J."/>
            <person name="Mondo S."/>
            <person name="Nolan M."/>
            <person name="Ohm R."/>
            <person name="Pangilinan J."/>
            <person name="Park H.-J."/>
            <person name="Ramirez L."/>
            <person name="Alfaro M."/>
            <person name="Sun H."/>
            <person name="Tritt A."/>
            <person name="Yoshinaga Y."/>
            <person name="Zwiers L.-H."/>
            <person name="Turgeon B."/>
            <person name="Goodwin S."/>
            <person name="Spatafora J."/>
            <person name="Crous P."/>
            <person name="Grigoriev I."/>
        </authorList>
    </citation>
    <scope>NUCLEOTIDE SEQUENCE</scope>
    <source>
        <strain evidence="7">CBS 175.79</strain>
    </source>
</reference>
<evidence type="ECO:0000313" key="7">
    <source>
        <dbReference type="EMBL" id="KAF2008522.1"/>
    </source>
</evidence>
<keyword evidence="4 6" id="KW-1133">Transmembrane helix</keyword>
<dbReference type="GeneID" id="54287110"/>
<evidence type="ECO:0000256" key="5">
    <source>
        <dbReference type="ARBA" id="ARBA00023136"/>
    </source>
</evidence>
<organism evidence="7 8">
    <name type="scientific">Aaosphaeria arxii CBS 175.79</name>
    <dbReference type="NCBI Taxonomy" id="1450172"/>
    <lineage>
        <taxon>Eukaryota</taxon>
        <taxon>Fungi</taxon>
        <taxon>Dikarya</taxon>
        <taxon>Ascomycota</taxon>
        <taxon>Pezizomycotina</taxon>
        <taxon>Dothideomycetes</taxon>
        <taxon>Pleosporomycetidae</taxon>
        <taxon>Pleosporales</taxon>
        <taxon>Pleosporales incertae sedis</taxon>
        <taxon>Aaosphaeria</taxon>
    </lineage>
</organism>
<keyword evidence="8" id="KW-1185">Reference proteome</keyword>
<protein>
    <submittedName>
        <fullName evidence="7">Uncharacterized protein</fullName>
    </submittedName>
</protein>
<evidence type="ECO:0000313" key="8">
    <source>
        <dbReference type="Proteomes" id="UP000799778"/>
    </source>
</evidence>
<keyword evidence="3 6" id="KW-0812">Transmembrane</keyword>
<sequence>MARISCARLNHRYLAHQAVAIVTPPVVFFLVSYPNSPPWDDFALNVLLSILGWLPGIIHASMFLHKAYQVNSKHNGKGSPIRLSSMHLSSHAASGEFTENEDTNDLIDKTDQASIREAQFSPSAVVISPSPDPSPALIQSPEAIYVQEPTPGRVSDDSSLRRRTSILSPLPPSFQLAVPRHRYGHHATAQSSASSVTSDHSIAGSIKSSVHSVLSVFSISTISRDPAIHDHKSQCQQCTRCHSCFQLYAKRAKHSSLENTEPGGPCDIEVRRKHHEARHHPLHCICEACTGDGHIPRDYGEHARGCRCSLCRHEGPGHTKRPHEPNPWIYGPQNQVITGSIVGGMGHGMGW</sequence>
<feature type="transmembrane region" description="Helical" evidence="6">
    <location>
        <begin position="12"/>
        <end position="31"/>
    </location>
</feature>
<dbReference type="Pfam" id="PF01679">
    <property type="entry name" value="Pmp3"/>
    <property type="match status" value="1"/>
</dbReference>
<proteinExistence type="inferred from homology"/>
<evidence type="ECO:0000256" key="4">
    <source>
        <dbReference type="ARBA" id="ARBA00022989"/>
    </source>
</evidence>
<dbReference type="AlphaFoldDB" id="A0A6A5X6H6"/>
<feature type="transmembrane region" description="Helical" evidence="6">
    <location>
        <begin position="43"/>
        <end position="64"/>
    </location>
</feature>
<evidence type="ECO:0000256" key="6">
    <source>
        <dbReference type="SAM" id="Phobius"/>
    </source>
</evidence>
<evidence type="ECO:0000256" key="1">
    <source>
        <dbReference type="ARBA" id="ARBA00004370"/>
    </source>
</evidence>
<accession>A0A6A5X6H6</accession>